<dbReference type="Proteomes" id="UP000002498">
    <property type="component" value="Unassembled WGS sequence"/>
</dbReference>
<reference evidence="2 3" key="2">
    <citation type="journal article" date="2014" name="Proc. Natl. Acad. Sci. U.S.A.">
        <title>Trajectory and genomic determinants of fungal-pathogen speciation and host adaptation.</title>
        <authorList>
            <person name="Hu X."/>
            <person name="Xiao G."/>
            <person name="Zheng P."/>
            <person name="Shang Y."/>
            <person name="Su Y."/>
            <person name="Zhang X."/>
            <person name="Liu X."/>
            <person name="Zhan S."/>
            <person name="St Leger R.J."/>
            <person name="Wang C."/>
        </authorList>
    </citation>
    <scope>GENOME REANNOTATION</scope>
    <source>
        <strain evidence="3">ARSEF 23 / ATCC MYA-3075</strain>
    </source>
</reference>
<dbReference type="Gene3D" id="1.10.510.10">
    <property type="entry name" value="Transferase(Phosphotransferase) domain 1"/>
    <property type="match status" value="1"/>
</dbReference>
<dbReference type="OrthoDB" id="4062651at2759"/>
<dbReference type="KEGG" id="maj:MAA_11752"/>
<sequence>MRGWNLEPTKGLPRLTYLPPPQAFICRLHGVVRDGNGLAGMLFTWINNKGVLSKARANQSSVELRRRWATQISDTVHILHDRNIIWGDAKAENILIDMDDNAWIIDFGGSYTLGWVDAEKAGTVEGDLQGLSKILSIIS</sequence>
<dbReference type="GO" id="GO:0004672">
    <property type="term" value="F:protein kinase activity"/>
    <property type="evidence" value="ECO:0007669"/>
    <property type="project" value="InterPro"/>
</dbReference>
<dbReference type="Pfam" id="PF00069">
    <property type="entry name" value="Pkinase"/>
    <property type="match status" value="1"/>
</dbReference>
<reference evidence="2 3" key="1">
    <citation type="journal article" date="2011" name="PLoS Genet.">
        <title>Genome sequencing and comparative transcriptomics of the model entomopathogenic fungi Metarhizium anisopliae and M. acridum.</title>
        <authorList>
            <person name="Gao Q."/>
            <person name="Jin K."/>
            <person name="Ying S.H."/>
            <person name="Zhang Y."/>
            <person name="Xiao G."/>
            <person name="Shang Y."/>
            <person name="Duan Z."/>
            <person name="Hu X."/>
            <person name="Xie X.Q."/>
            <person name="Zhou G."/>
            <person name="Peng G."/>
            <person name="Luo Z."/>
            <person name="Huang W."/>
            <person name="Wang B."/>
            <person name="Fang W."/>
            <person name="Wang S."/>
            <person name="Zhong Y."/>
            <person name="Ma L.J."/>
            <person name="St Leger R.J."/>
            <person name="Zhao G.P."/>
            <person name="Pei Y."/>
            <person name="Feng M.G."/>
            <person name="Xia Y."/>
            <person name="Wang C."/>
        </authorList>
    </citation>
    <scope>NUCLEOTIDE SEQUENCE [LARGE SCALE GENOMIC DNA]</scope>
    <source>
        <strain evidence="3">ARSEF 23 / ATCC MYA-3075</strain>
    </source>
</reference>
<dbReference type="HOGENOM" id="CLU_1845578_0_0_1"/>
<dbReference type="InterPro" id="IPR000719">
    <property type="entry name" value="Prot_kinase_dom"/>
</dbReference>
<name>A0A0B2XFG2_METRA</name>
<accession>A0A0B2XFG2</accession>
<dbReference type="EMBL" id="ADNJ02000017">
    <property type="protein sequence ID" value="KHO10651.1"/>
    <property type="molecule type" value="Genomic_DNA"/>
</dbReference>
<feature type="domain" description="Protein kinase" evidence="1">
    <location>
        <begin position="1"/>
        <end position="139"/>
    </location>
</feature>
<comment type="caution">
    <text evidence="2">The sequence shown here is derived from an EMBL/GenBank/DDBJ whole genome shotgun (WGS) entry which is preliminary data.</text>
</comment>
<evidence type="ECO:0000313" key="3">
    <source>
        <dbReference type="Proteomes" id="UP000002498"/>
    </source>
</evidence>
<evidence type="ECO:0000313" key="2">
    <source>
        <dbReference type="EMBL" id="KHO10651.1"/>
    </source>
</evidence>
<dbReference type="GO" id="GO:0005524">
    <property type="term" value="F:ATP binding"/>
    <property type="evidence" value="ECO:0007669"/>
    <property type="project" value="InterPro"/>
</dbReference>
<dbReference type="RefSeq" id="XP_011410969.1">
    <property type="nucleotide sequence ID" value="XM_011412667.1"/>
</dbReference>
<dbReference type="InterPro" id="IPR011009">
    <property type="entry name" value="Kinase-like_dom_sf"/>
</dbReference>
<organism evidence="2 3">
    <name type="scientific">Metarhizium robertsii (strain ARSEF 23 / ATCC MYA-3075)</name>
    <name type="common">Metarhizium anisopliae (strain ARSEF 23)</name>
    <dbReference type="NCBI Taxonomy" id="655844"/>
    <lineage>
        <taxon>Eukaryota</taxon>
        <taxon>Fungi</taxon>
        <taxon>Dikarya</taxon>
        <taxon>Ascomycota</taxon>
        <taxon>Pezizomycotina</taxon>
        <taxon>Sordariomycetes</taxon>
        <taxon>Hypocreomycetidae</taxon>
        <taxon>Hypocreales</taxon>
        <taxon>Clavicipitaceae</taxon>
        <taxon>Metarhizium</taxon>
    </lineage>
</organism>
<dbReference type="GeneID" id="23633200"/>
<evidence type="ECO:0000259" key="1">
    <source>
        <dbReference type="PROSITE" id="PS50011"/>
    </source>
</evidence>
<gene>
    <name evidence="2" type="ORF">MAA_11752</name>
</gene>
<dbReference type="AlphaFoldDB" id="A0A0B2XFG2"/>
<dbReference type="SUPFAM" id="SSF56112">
    <property type="entry name" value="Protein kinase-like (PK-like)"/>
    <property type="match status" value="1"/>
</dbReference>
<keyword evidence="3" id="KW-1185">Reference proteome</keyword>
<proteinExistence type="predicted"/>
<protein>
    <submittedName>
        <fullName evidence="2">TPR repeat-containing protein</fullName>
    </submittedName>
</protein>
<dbReference type="PROSITE" id="PS50011">
    <property type="entry name" value="PROTEIN_KINASE_DOM"/>
    <property type="match status" value="1"/>
</dbReference>